<feature type="coiled-coil region" evidence="9">
    <location>
        <begin position="92"/>
        <end position="119"/>
    </location>
</feature>
<evidence type="ECO:0000313" key="14">
    <source>
        <dbReference type="Proteomes" id="UP000193719"/>
    </source>
</evidence>
<dbReference type="InterPro" id="IPR048320">
    <property type="entry name" value="COG3_N"/>
</dbReference>
<reference evidence="13 14" key="2">
    <citation type="submission" date="2016-08" db="EMBL/GenBank/DDBJ databases">
        <title>Pervasive Adenine N6-methylation of Active Genes in Fungi.</title>
        <authorList>
            <consortium name="DOE Joint Genome Institute"/>
            <person name="Mondo S.J."/>
            <person name="Dannebaum R.O."/>
            <person name="Kuo R.C."/>
            <person name="Labutti K."/>
            <person name="Haridas S."/>
            <person name="Kuo A."/>
            <person name="Salamov A."/>
            <person name="Ahrendt S.R."/>
            <person name="Lipzen A."/>
            <person name="Sullivan W."/>
            <person name="Andreopoulos W.B."/>
            <person name="Clum A."/>
            <person name="Lindquist E."/>
            <person name="Daum C."/>
            <person name="Ramamoorthy G.K."/>
            <person name="Gryganskyi A."/>
            <person name="Culley D."/>
            <person name="Magnuson J.K."/>
            <person name="James T.Y."/>
            <person name="O'Malley M.A."/>
            <person name="Stajich J.E."/>
            <person name="Spatafora J.W."/>
            <person name="Visel A."/>
            <person name="Grigoriev I.V."/>
        </authorList>
    </citation>
    <scope>NUCLEOTIDE SEQUENCE [LARGE SCALE GENOMIC DNA]</scope>
    <source>
        <strain evidence="14">finn</strain>
    </source>
</reference>
<dbReference type="GO" id="GO:0007030">
    <property type="term" value="P:Golgi organization"/>
    <property type="evidence" value="ECO:0007669"/>
    <property type="project" value="TreeGrafter"/>
</dbReference>
<feature type="compositionally biased region" description="Low complexity" evidence="10">
    <location>
        <begin position="21"/>
        <end position="33"/>
    </location>
</feature>
<keyword evidence="5" id="KW-0653">Protein transport</keyword>
<evidence type="ECO:0000256" key="1">
    <source>
        <dbReference type="ARBA" id="ARBA00004395"/>
    </source>
</evidence>
<feature type="domain" description="Conserved oligomeric Golgi complex subunit 3 N-terminal" evidence="11">
    <location>
        <begin position="74"/>
        <end position="216"/>
    </location>
</feature>
<dbReference type="PANTHER" id="PTHR13302:SF8">
    <property type="entry name" value="CONSERVED OLIGOMERIC GOLGI COMPLEX SUBUNIT 3"/>
    <property type="match status" value="1"/>
</dbReference>
<evidence type="ECO:0000256" key="9">
    <source>
        <dbReference type="SAM" id="Coils"/>
    </source>
</evidence>
<evidence type="ECO:0000256" key="8">
    <source>
        <dbReference type="ARBA" id="ARBA00031339"/>
    </source>
</evidence>
<dbReference type="InterPro" id="IPR048685">
    <property type="entry name" value="COG3_C"/>
</dbReference>
<keyword evidence="7" id="KW-0472">Membrane</keyword>
<dbReference type="Pfam" id="PF20671">
    <property type="entry name" value="COG3_C"/>
    <property type="match status" value="1"/>
</dbReference>
<gene>
    <name evidence="13" type="ORF">BCR36DRAFT_81171</name>
</gene>
<evidence type="ECO:0000256" key="4">
    <source>
        <dbReference type="ARBA" id="ARBA00022448"/>
    </source>
</evidence>
<dbReference type="STRING" id="1754191.A0A1Y1V7R7"/>
<keyword evidence="6" id="KW-0333">Golgi apparatus</keyword>
<feature type="region of interest" description="Disordered" evidence="10">
    <location>
        <begin position="14"/>
        <end position="35"/>
    </location>
</feature>
<keyword evidence="14" id="KW-1185">Reference proteome</keyword>
<accession>A0A1Y1V7R7</accession>
<proteinExistence type="inferred from homology"/>
<dbReference type="OrthoDB" id="296793at2759"/>
<dbReference type="GO" id="GO:0000139">
    <property type="term" value="C:Golgi membrane"/>
    <property type="evidence" value="ECO:0007669"/>
    <property type="project" value="UniProtKB-SubCell"/>
</dbReference>
<dbReference type="InterPro" id="IPR007265">
    <property type="entry name" value="COG_su3"/>
</dbReference>
<dbReference type="SUPFAM" id="SSF74788">
    <property type="entry name" value="Cullin repeat-like"/>
    <property type="match status" value="1"/>
</dbReference>
<dbReference type="GO" id="GO:0006891">
    <property type="term" value="P:intra-Golgi vesicle-mediated transport"/>
    <property type="evidence" value="ECO:0007669"/>
    <property type="project" value="TreeGrafter"/>
</dbReference>
<keyword evidence="9" id="KW-0175">Coiled coil</keyword>
<evidence type="ECO:0000256" key="5">
    <source>
        <dbReference type="ARBA" id="ARBA00022927"/>
    </source>
</evidence>
<feature type="domain" description="Conserved oligomeric Golgi complex subunit 3 C-terminal" evidence="12">
    <location>
        <begin position="241"/>
        <end position="580"/>
    </location>
</feature>
<evidence type="ECO:0000313" key="13">
    <source>
        <dbReference type="EMBL" id="ORX48446.1"/>
    </source>
</evidence>
<dbReference type="GO" id="GO:0017119">
    <property type="term" value="C:Golgi transport complex"/>
    <property type="evidence" value="ECO:0007669"/>
    <property type="project" value="TreeGrafter"/>
</dbReference>
<dbReference type="Pfam" id="PF04136">
    <property type="entry name" value="COG3_N"/>
    <property type="match status" value="1"/>
</dbReference>
<dbReference type="Proteomes" id="UP000193719">
    <property type="component" value="Unassembled WGS sequence"/>
</dbReference>
<dbReference type="AlphaFoldDB" id="A0A1Y1V7R7"/>
<dbReference type="EMBL" id="MCFH01000027">
    <property type="protein sequence ID" value="ORX48446.1"/>
    <property type="molecule type" value="Genomic_DNA"/>
</dbReference>
<protein>
    <recommendedName>
        <fullName evidence="3">Conserved oligomeric Golgi complex subunit 3</fullName>
    </recommendedName>
    <alternativeName>
        <fullName evidence="8">Component of oligomeric Golgi complex 3</fullName>
    </alternativeName>
</protein>
<comment type="similarity">
    <text evidence="2">Belongs to the COG3 family.</text>
</comment>
<reference evidence="13 14" key="1">
    <citation type="submission" date="2016-08" db="EMBL/GenBank/DDBJ databases">
        <title>Genomes of anaerobic fungi encode conserved fungal cellulosomes for biomass hydrolysis.</title>
        <authorList>
            <consortium name="DOE Joint Genome Institute"/>
            <person name="Haitjema C.H."/>
            <person name="Gilmore S.P."/>
            <person name="Henske J.K."/>
            <person name="Solomon K.V."/>
            <person name="De Groot R."/>
            <person name="Kuo A."/>
            <person name="Mondo S.J."/>
            <person name="Salamov A.A."/>
            <person name="Labutti K."/>
            <person name="Zhao Z."/>
            <person name="Chiniquy J."/>
            <person name="Barry K."/>
            <person name="Brewer H.M."/>
            <person name="Purvine S.O."/>
            <person name="Wright A.T."/>
            <person name="Boxma B."/>
            <person name="Van Alen T."/>
            <person name="Hackstein J.H."/>
            <person name="Baker S.E."/>
            <person name="Grigoriev I.V."/>
            <person name="O'Malley M.A."/>
        </authorList>
    </citation>
    <scope>NUCLEOTIDE SEQUENCE [LARGE SCALE GENOMIC DNA]</scope>
    <source>
        <strain evidence="14">finn</strain>
    </source>
</reference>
<organism evidence="13 14">
    <name type="scientific">Piromyces finnis</name>
    <dbReference type="NCBI Taxonomy" id="1754191"/>
    <lineage>
        <taxon>Eukaryota</taxon>
        <taxon>Fungi</taxon>
        <taxon>Fungi incertae sedis</taxon>
        <taxon>Chytridiomycota</taxon>
        <taxon>Chytridiomycota incertae sedis</taxon>
        <taxon>Neocallimastigomycetes</taxon>
        <taxon>Neocallimastigales</taxon>
        <taxon>Neocallimastigaceae</taxon>
        <taxon>Piromyces</taxon>
    </lineage>
</organism>
<evidence type="ECO:0000256" key="7">
    <source>
        <dbReference type="ARBA" id="ARBA00023136"/>
    </source>
</evidence>
<evidence type="ECO:0000259" key="11">
    <source>
        <dbReference type="Pfam" id="PF04136"/>
    </source>
</evidence>
<evidence type="ECO:0000259" key="12">
    <source>
        <dbReference type="Pfam" id="PF20671"/>
    </source>
</evidence>
<evidence type="ECO:0000256" key="6">
    <source>
        <dbReference type="ARBA" id="ARBA00023034"/>
    </source>
</evidence>
<sequence>MKFTDSLTNLFSESKTENSVNNTNNTNNNNNANKDLPLQLSMEQPIESTQQFFSWFSKIEEDMEKGQEDIYRHFLNTLKIYKETCDLILTEIDNTTNLLDKLDTNYQFVENKTKTLKQACESLVAEQNHLSDIANALNKKLSYFTEVDSISQLFNNNDENVCLKQQFIPALNKLDKCLEFLKNNSDFKDVDMHIMRYRHCLAKGMSIIKTYFVNEMMNVLVDVRKEILPTDEPDPNKLKLYVYDRFHQESSQLQILIREIEDRCTIYQEFIEDINSCYDAYFSVRRQLLTPVIINHIQSLSNPPSLLVVARKGCYYMIKLFIDEYKLFFEIFDSGEEEFKNYLKSLASNLYDYIRPMIIHENRIDTLSELCRVLLSNLTEVNTISHRKKEDYELKLSFLVINNILKDAQQRLAFRAQSFIKQDIEGFKISDKDLIGFLRISESVRKANLQQQKLQKQDASLKRLISETQINTHNKNSEDYDLGKVIYGGGEWYPTLQRTLYILTKLYHVINQNVFEDIAEEAIEQCRLSLVEVANQIYRLKTKVDSQLFLVKNLLLFRERIAPFDAEFIHKEALDVDINTIKDVALGILNNPESILSVLLGKTVPNISSPSSNMDARQLNVLNKLILSLLRFLLIK</sequence>
<dbReference type="GO" id="GO:0006886">
    <property type="term" value="P:intracellular protein transport"/>
    <property type="evidence" value="ECO:0007669"/>
    <property type="project" value="InterPro"/>
</dbReference>
<evidence type="ECO:0000256" key="10">
    <source>
        <dbReference type="SAM" id="MobiDB-lite"/>
    </source>
</evidence>
<evidence type="ECO:0000256" key="3">
    <source>
        <dbReference type="ARBA" id="ARBA00020976"/>
    </source>
</evidence>
<dbReference type="PANTHER" id="PTHR13302">
    <property type="entry name" value="CONSERVED OLIGOMERIC GOLGI COMPLEX COMPONENT 3"/>
    <property type="match status" value="1"/>
</dbReference>
<dbReference type="GO" id="GO:0005801">
    <property type="term" value="C:cis-Golgi network"/>
    <property type="evidence" value="ECO:0007669"/>
    <property type="project" value="InterPro"/>
</dbReference>
<dbReference type="InterPro" id="IPR016159">
    <property type="entry name" value="Cullin_repeat-like_dom_sf"/>
</dbReference>
<evidence type="ECO:0000256" key="2">
    <source>
        <dbReference type="ARBA" id="ARBA00009936"/>
    </source>
</evidence>
<keyword evidence="4" id="KW-0813">Transport</keyword>
<name>A0A1Y1V7R7_9FUNG</name>
<comment type="subcellular location">
    <subcellularLocation>
        <location evidence="1">Golgi apparatus membrane</location>
        <topology evidence="1">Peripheral membrane protein</topology>
    </subcellularLocation>
</comment>
<comment type="caution">
    <text evidence="13">The sequence shown here is derived from an EMBL/GenBank/DDBJ whole genome shotgun (WGS) entry which is preliminary data.</text>
</comment>